<name>A0ABR4QNP1_9CEST</name>
<organism evidence="1 2">
    <name type="scientific">Taenia crassiceps</name>
    <dbReference type="NCBI Taxonomy" id="6207"/>
    <lineage>
        <taxon>Eukaryota</taxon>
        <taxon>Metazoa</taxon>
        <taxon>Spiralia</taxon>
        <taxon>Lophotrochozoa</taxon>
        <taxon>Platyhelminthes</taxon>
        <taxon>Cestoda</taxon>
        <taxon>Eucestoda</taxon>
        <taxon>Cyclophyllidea</taxon>
        <taxon>Taeniidae</taxon>
        <taxon>Taenia</taxon>
    </lineage>
</organism>
<proteinExistence type="predicted"/>
<reference evidence="1 2" key="1">
    <citation type="journal article" date="2022" name="Front. Cell. Infect. Microbiol.">
        <title>The Genomes of Two Strains of Taenia crassiceps the Animal Model for the Study of Human Cysticercosis.</title>
        <authorList>
            <person name="Bobes R.J."/>
            <person name="Estrada K."/>
            <person name="Rios-Valencia D.G."/>
            <person name="Calderon-Gallegos A."/>
            <person name="de la Torre P."/>
            <person name="Carrero J.C."/>
            <person name="Sanchez-Flores A."/>
            <person name="Laclette J.P."/>
        </authorList>
    </citation>
    <scope>NUCLEOTIDE SEQUENCE [LARGE SCALE GENOMIC DNA]</scope>
    <source>
        <strain evidence="1">WFUcys</strain>
    </source>
</reference>
<accession>A0ABR4QNP1</accession>
<dbReference type="EMBL" id="JAKROA010000001">
    <property type="protein sequence ID" value="KAL5111346.1"/>
    <property type="molecule type" value="Genomic_DNA"/>
</dbReference>
<dbReference type="Proteomes" id="UP001651158">
    <property type="component" value="Unassembled WGS sequence"/>
</dbReference>
<keyword evidence="2" id="KW-1185">Reference proteome</keyword>
<comment type="caution">
    <text evidence="1">The sequence shown here is derived from an EMBL/GenBank/DDBJ whole genome shotgun (WGS) entry which is preliminary data.</text>
</comment>
<sequence>MRGDKTAKKEHNPVTWVSIAQSIRQARGSTFTQSFPRHSSLLQLHLLSPPPFHPPPPPPPSTIGSCHLLPLDSSLLVASSPDISPPTCTSCHAIPSSLLASPIPSFRCGLYTPPLPPPPPPHVILCLIQRTYHHPYQSIHSLHLCVYGRHGRDSHFYHFFLGRLTGGLDSILESSLPSALFHRLSLGEDEADVGG</sequence>
<protein>
    <submittedName>
        <fullName evidence="1">Uncharacterized protein</fullName>
    </submittedName>
</protein>
<gene>
    <name evidence="1" type="ORF">TcWFU_001295</name>
</gene>
<evidence type="ECO:0000313" key="1">
    <source>
        <dbReference type="EMBL" id="KAL5111346.1"/>
    </source>
</evidence>
<evidence type="ECO:0000313" key="2">
    <source>
        <dbReference type="Proteomes" id="UP001651158"/>
    </source>
</evidence>